<dbReference type="InterPro" id="IPR003661">
    <property type="entry name" value="HisK_dim/P_dom"/>
</dbReference>
<dbReference type="EC" id="2.7.13.3" evidence="3"/>
<dbReference type="SMART" id="SM00387">
    <property type="entry name" value="HATPase_c"/>
    <property type="match status" value="1"/>
</dbReference>
<dbReference type="Pfam" id="PF13493">
    <property type="entry name" value="DUF4118"/>
    <property type="match status" value="1"/>
</dbReference>
<evidence type="ECO:0000256" key="6">
    <source>
        <dbReference type="ARBA" id="ARBA00022692"/>
    </source>
</evidence>
<evidence type="ECO:0000256" key="9">
    <source>
        <dbReference type="ARBA" id="ARBA00022840"/>
    </source>
</evidence>
<gene>
    <name evidence="15" type="ORF">HNQ99_002845</name>
</gene>
<organism evidence="15 16">
    <name type="scientific">Rhizorhapis suberifaciens</name>
    <name type="common">corky root of lettuce</name>
    <dbReference type="NCBI Taxonomy" id="13656"/>
    <lineage>
        <taxon>Bacteria</taxon>
        <taxon>Pseudomonadati</taxon>
        <taxon>Pseudomonadota</taxon>
        <taxon>Alphaproteobacteria</taxon>
        <taxon>Sphingomonadales</taxon>
        <taxon>Sphingomonadaceae</taxon>
        <taxon>Rhizorhapis</taxon>
    </lineage>
</organism>
<dbReference type="CDD" id="cd00075">
    <property type="entry name" value="HATPase"/>
    <property type="match status" value="1"/>
</dbReference>
<keyword evidence="11" id="KW-0902">Two-component regulatory system</keyword>
<keyword evidence="16" id="KW-1185">Reference proteome</keyword>
<comment type="subcellular location">
    <subcellularLocation>
        <location evidence="2">Membrane</location>
        <topology evidence="2">Multi-pass membrane protein</topology>
    </subcellularLocation>
</comment>
<keyword evidence="9" id="KW-0067">ATP-binding</keyword>
<evidence type="ECO:0000256" key="8">
    <source>
        <dbReference type="ARBA" id="ARBA00022777"/>
    </source>
</evidence>
<evidence type="ECO:0000256" key="2">
    <source>
        <dbReference type="ARBA" id="ARBA00004141"/>
    </source>
</evidence>
<dbReference type="PANTHER" id="PTHR45569">
    <property type="entry name" value="SENSOR PROTEIN KDPD"/>
    <property type="match status" value="1"/>
</dbReference>
<dbReference type="Proteomes" id="UP000575068">
    <property type="component" value="Unassembled WGS sequence"/>
</dbReference>
<dbReference type="RefSeq" id="WP_184476680.1">
    <property type="nucleotide sequence ID" value="NZ_JACHOV010000011.1"/>
</dbReference>
<evidence type="ECO:0000256" key="3">
    <source>
        <dbReference type="ARBA" id="ARBA00012438"/>
    </source>
</evidence>
<keyword evidence="8 15" id="KW-0418">Kinase</keyword>
<dbReference type="InterPro" id="IPR005467">
    <property type="entry name" value="His_kinase_dom"/>
</dbReference>
<evidence type="ECO:0000313" key="16">
    <source>
        <dbReference type="Proteomes" id="UP000575068"/>
    </source>
</evidence>
<dbReference type="InterPro" id="IPR003594">
    <property type="entry name" value="HATPase_dom"/>
</dbReference>
<keyword evidence="12 13" id="KW-0472">Membrane</keyword>
<evidence type="ECO:0000256" key="5">
    <source>
        <dbReference type="ARBA" id="ARBA00022679"/>
    </source>
</evidence>
<comment type="catalytic activity">
    <reaction evidence="1">
        <text>ATP + protein L-histidine = ADP + protein N-phospho-L-histidine.</text>
        <dbReference type="EC" id="2.7.13.3"/>
    </reaction>
</comment>
<evidence type="ECO:0000256" key="10">
    <source>
        <dbReference type="ARBA" id="ARBA00022989"/>
    </source>
</evidence>
<evidence type="ECO:0000259" key="14">
    <source>
        <dbReference type="PROSITE" id="PS50109"/>
    </source>
</evidence>
<dbReference type="EMBL" id="JACHOV010000011">
    <property type="protein sequence ID" value="MBB4642514.1"/>
    <property type="molecule type" value="Genomic_DNA"/>
</dbReference>
<feature type="transmembrane region" description="Helical" evidence="13">
    <location>
        <begin position="39"/>
        <end position="65"/>
    </location>
</feature>
<evidence type="ECO:0000256" key="13">
    <source>
        <dbReference type="SAM" id="Phobius"/>
    </source>
</evidence>
<sequence length="500" mass="53249">MLPLRKVQPYLLAVVIVAAVTVAAVLLRGRLELASVGFLYLLPVIIVSSRSGLWPGLFASALAALNYNFFLLPPHFTLWVNSPDNVVTLLALFTVAAVTSHLAAQLRNEKVQAEGRARASAAVAGFAQTMAGLNDEAAILRRASTDIAALFGARIVIFLELRGGDLFPAAAVPDTPVIGAIDTAAAHWTHDNADRTGRGTRTMASADWMFAPLIAGGEKLGVLGIARDDAQQPIAAENALLFDGVLEQLAQSIGRIRLAAEQAEIERLHQRDELRAALLSSLGHDLRTPLTVILGRLKALHQEAPPQAAIDEIYFEARRLERLVGNLLGMARVEAGAIMLATEPVDLTDAIEAALSDFGPETRRLVETDVPVNLPLVAADPRLLHHILINLIGNAQKYGPPHCSIAIQAAMDGDALSLSILDEGPGIPSGQEKAIFDRFTRLAGNDRIGGTGLGLAIVRGFTQAMGIDVTAANRIDKPGAVFTLRFPSNLVIAPTLSFLE</sequence>
<dbReference type="GO" id="GO:0005886">
    <property type="term" value="C:plasma membrane"/>
    <property type="evidence" value="ECO:0007669"/>
    <property type="project" value="TreeGrafter"/>
</dbReference>
<dbReference type="Gene3D" id="1.20.120.620">
    <property type="entry name" value="Backbone structure of the membrane domain of e. Coli histidine kinase receptor kdpd"/>
    <property type="match status" value="1"/>
</dbReference>
<dbReference type="Gene3D" id="3.30.565.10">
    <property type="entry name" value="Histidine kinase-like ATPase, C-terminal domain"/>
    <property type="match status" value="1"/>
</dbReference>
<dbReference type="PROSITE" id="PS50109">
    <property type="entry name" value="HIS_KIN"/>
    <property type="match status" value="1"/>
</dbReference>
<keyword evidence="5" id="KW-0808">Transferase</keyword>
<dbReference type="PRINTS" id="PR00344">
    <property type="entry name" value="BCTRLSENSOR"/>
</dbReference>
<comment type="caution">
    <text evidence="15">The sequence shown here is derived from an EMBL/GenBank/DDBJ whole genome shotgun (WGS) entry which is preliminary data.</text>
</comment>
<evidence type="ECO:0000313" key="15">
    <source>
        <dbReference type="EMBL" id="MBB4642514.1"/>
    </source>
</evidence>
<protein>
    <recommendedName>
        <fullName evidence="3">histidine kinase</fullName>
        <ecNumber evidence="3">2.7.13.3</ecNumber>
    </recommendedName>
</protein>
<proteinExistence type="predicted"/>
<dbReference type="Gene3D" id="3.30.450.40">
    <property type="match status" value="1"/>
</dbReference>
<feature type="domain" description="Histidine kinase" evidence="14">
    <location>
        <begin position="281"/>
        <end position="490"/>
    </location>
</feature>
<keyword evidence="10 13" id="KW-1133">Transmembrane helix</keyword>
<dbReference type="SMART" id="SM00388">
    <property type="entry name" value="HisKA"/>
    <property type="match status" value="1"/>
</dbReference>
<accession>A0A840HYP6</accession>
<keyword evidence="7" id="KW-0547">Nucleotide-binding</keyword>
<evidence type="ECO:0000256" key="7">
    <source>
        <dbReference type="ARBA" id="ARBA00022741"/>
    </source>
</evidence>
<evidence type="ECO:0000256" key="11">
    <source>
        <dbReference type="ARBA" id="ARBA00023012"/>
    </source>
</evidence>
<dbReference type="SUPFAM" id="SSF47384">
    <property type="entry name" value="Homodimeric domain of signal transducing histidine kinase"/>
    <property type="match status" value="1"/>
</dbReference>
<evidence type="ECO:0000256" key="1">
    <source>
        <dbReference type="ARBA" id="ARBA00000085"/>
    </source>
</evidence>
<dbReference type="InterPro" id="IPR036097">
    <property type="entry name" value="HisK_dim/P_sf"/>
</dbReference>
<feature type="transmembrane region" description="Helical" evidence="13">
    <location>
        <begin position="7"/>
        <end position="27"/>
    </location>
</feature>
<dbReference type="InterPro" id="IPR036890">
    <property type="entry name" value="HATPase_C_sf"/>
</dbReference>
<dbReference type="Pfam" id="PF00512">
    <property type="entry name" value="HisKA"/>
    <property type="match status" value="1"/>
</dbReference>
<dbReference type="InterPro" id="IPR038318">
    <property type="entry name" value="KdpD_sf"/>
</dbReference>
<dbReference type="Pfam" id="PF13492">
    <property type="entry name" value="GAF_3"/>
    <property type="match status" value="1"/>
</dbReference>
<dbReference type="CDD" id="cd00082">
    <property type="entry name" value="HisKA"/>
    <property type="match status" value="1"/>
</dbReference>
<dbReference type="InterPro" id="IPR004358">
    <property type="entry name" value="Sig_transdc_His_kin-like_C"/>
</dbReference>
<evidence type="ECO:0000256" key="12">
    <source>
        <dbReference type="ARBA" id="ARBA00023136"/>
    </source>
</evidence>
<dbReference type="InterPro" id="IPR029016">
    <property type="entry name" value="GAF-like_dom_sf"/>
</dbReference>
<dbReference type="PANTHER" id="PTHR45569:SF1">
    <property type="entry name" value="SENSOR PROTEIN KDPD"/>
    <property type="match status" value="1"/>
</dbReference>
<keyword evidence="6 13" id="KW-0812">Transmembrane</keyword>
<dbReference type="InterPro" id="IPR003018">
    <property type="entry name" value="GAF"/>
</dbReference>
<dbReference type="AlphaFoldDB" id="A0A840HYP6"/>
<dbReference type="Gene3D" id="1.10.287.130">
    <property type="match status" value="1"/>
</dbReference>
<name>A0A840HYP6_9SPHN</name>
<evidence type="ECO:0000256" key="4">
    <source>
        <dbReference type="ARBA" id="ARBA00022553"/>
    </source>
</evidence>
<dbReference type="GO" id="GO:0000155">
    <property type="term" value="F:phosphorelay sensor kinase activity"/>
    <property type="evidence" value="ECO:0007669"/>
    <property type="project" value="InterPro"/>
</dbReference>
<dbReference type="GO" id="GO:0005524">
    <property type="term" value="F:ATP binding"/>
    <property type="evidence" value="ECO:0007669"/>
    <property type="project" value="UniProtKB-KW"/>
</dbReference>
<dbReference type="SUPFAM" id="SSF55781">
    <property type="entry name" value="GAF domain-like"/>
    <property type="match status" value="1"/>
</dbReference>
<keyword evidence="4" id="KW-0597">Phosphoprotein</keyword>
<reference evidence="15 16" key="1">
    <citation type="submission" date="2020-08" db="EMBL/GenBank/DDBJ databases">
        <title>Genomic Encyclopedia of Type Strains, Phase IV (KMG-IV): sequencing the most valuable type-strain genomes for metagenomic binning, comparative biology and taxonomic classification.</title>
        <authorList>
            <person name="Goeker M."/>
        </authorList>
    </citation>
    <scope>NUCLEOTIDE SEQUENCE [LARGE SCALE GENOMIC DNA]</scope>
    <source>
        <strain evidence="15 16">DSM 7465</strain>
    </source>
</reference>
<dbReference type="InterPro" id="IPR025201">
    <property type="entry name" value="KdpD_TM"/>
</dbReference>
<dbReference type="InterPro" id="IPR052023">
    <property type="entry name" value="Histidine_kinase_KdpD"/>
</dbReference>
<dbReference type="Pfam" id="PF02518">
    <property type="entry name" value="HATPase_c"/>
    <property type="match status" value="1"/>
</dbReference>
<dbReference type="SUPFAM" id="SSF55874">
    <property type="entry name" value="ATPase domain of HSP90 chaperone/DNA topoisomerase II/histidine kinase"/>
    <property type="match status" value="1"/>
</dbReference>